<dbReference type="PROSITE" id="PS50943">
    <property type="entry name" value="HTH_CROC1"/>
    <property type="match status" value="1"/>
</dbReference>
<gene>
    <name evidence="2" type="ORF">BAMA_02035</name>
</gene>
<evidence type="ECO:0000259" key="1">
    <source>
        <dbReference type="PROSITE" id="PS50943"/>
    </source>
</evidence>
<reference evidence="2 3" key="1">
    <citation type="submission" date="2014-06" db="EMBL/GenBank/DDBJ databases">
        <title>Draft genome sequence of Bacillus manliponensis JCM 15802 (MCCC 1A00708).</title>
        <authorList>
            <person name="Lai Q."/>
            <person name="Liu Y."/>
            <person name="Shao Z."/>
        </authorList>
    </citation>
    <scope>NUCLEOTIDE SEQUENCE [LARGE SCALE GENOMIC DNA]</scope>
    <source>
        <strain evidence="2 3">JCM 15802</strain>
    </source>
</reference>
<evidence type="ECO:0000313" key="3">
    <source>
        <dbReference type="Proteomes" id="UP000027822"/>
    </source>
</evidence>
<dbReference type="OrthoDB" id="2306294at2"/>
<dbReference type="CDD" id="cd00093">
    <property type="entry name" value="HTH_XRE"/>
    <property type="match status" value="1"/>
</dbReference>
<sequence length="68" mass="7717">MIILKSKEGLKMKIIKKGFSKRSFARKNNIAESTFIQISNGKQSPRPLTAKKICEGLEVDFDDIFTVQ</sequence>
<dbReference type="Gene3D" id="1.10.260.40">
    <property type="entry name" value="lambda repressor-like DNA-binding domains"/>
    <property type="match status" value="1"/>
</dbReference>
<protein>
    <recommendedName>
        <fullName evidence="1">HTH cro/C1-type domain-containing protein</fullName>
    </recommendedName>
</protein>
<proteinExistence type="predicted"/>
<dbReference type="EMBL" id="JOTN01000010">
    <property type="protein sequence ID" value="KEK18879.1"/>
    <property type="molecule type" value="Genomic_DNA"/>
</dbReference>
<organism evidence="2 3">
    <name type="scientific">Bacillus manliponensis</name>
    <dbReference type="NCBI Taxonomy" id="574376"/>
    <lineage>
        <taxon>Bacteria</taxon>
        <taxon>Bacillati</taxon>
        <taxon>Bacillota</taxon>
        <taxon>Bacilli</taxon>
        <taxon>Bacillales</taxon>
        <taxon>Bacillaceae</taxon>
        <taxon>Bacillus</taxon>
        <taxon>Bacillus cereus group</taxon>
    </lineage>
</organism>
<dbReference type="InterPro" id="IPR010982">
    <property type="entry name" value="Lambda_DNA-bd_dom_sf"/>
</dbReference>
<dbReference type="InterPro" id="IPR001387">
    <property type="entry name" value="Cro/C1-type_HTH"/>
</dbReference>
<feature type="domain" description="HTH cro/C1-type" evidence="1">
    <location>
        <begin position="10"/>
        <end position="64"/>
    </location>
</feature>
<dbReference type="SUPFAM" id="SSF47413">
    <property type="entry name" value="lambda repressor-like DNA-binding domains"/>
    <property type="match status" value="1"/>
</dbReference>
<dbReference type="GO" id="GO:0003677">
    <property type="term" value="F:DNA binding"/>
    <property type="evidence" value="ECO:0007669"/>
    <property type="project" value="InterPro"/>
</dbReference>
<keyword evidence="3" id="KW-1185">Reference proteome</keyword>
<dbReference type="RefSeq" id="WP_034639593.1">
    <property type="nucleotide sequence ID" value="NZ_CBCSJC010000009.1"/>
</dbReference>
<evidence type="ECO:0000313" key="2">
    <source>
        <dbReference type="EMBL" id="KEK18879.1"/>
    </source>
</evidence>
<accession>A0A073JV11</accession>
<dbReference type="AlphaFoldDB" id="A0A073JV11"/>
<dbReference type="Proteomes" id="UP000027822">
    <property type="component" value="Unassembled WGS sequence"/>
</dbReference>
<name>A0A073JV11_9BACI</name>
<comment type="caution">
    <text evidence="2">The sequence shown here is derived from an EMBL/GenBank/DDBJ whole genome shotgun (WGS) entry which is preliminary data.</text>
</comment>
<dbReference type="Pfam" id="PF13443">
    <property type="entry name" value="HTH_26"/>
    <property type="match status" value="1"/>
</dbReference>